<evidence type="ECO:0000313" key="1">
    <source>
        <dbReference type="EMBL" id="PLC44601.1"/>
    </source>
</evidence>
<gene>
    <name evidence="1" type="ORF">C0Q88_07940</name>
</gene>
<proteinExistence type="predicted"/>
<sequence length="65" mass="7313">MDEEQFKKVQATMPWTHHVIPTNRGGLVQVLDNKGQEVPIFTMVAFLEVITRKLARPAQPAQEAA</sequence>
<dbReference type="EMBL" id="PKQE01000001">
    <property type="protein sequence ID" value="PLC44601.1"/>
    <property type="molecule type" value="Genomic_DNA"/>
</dbReference>
<dbReference type="Proteomes" id="UP000234456">
    <property type="component" value="Unassembled WGS sequence"/>
</dbReference>
<accession>A0A2N4TY34</accession>
<comment type="caution">
    <text evidence="1">The sequence shown here is derived from an EMBL/GenBank/DDBJ whole genome shotgun (WGS) entry which is preliminary data.</text>
</comment>
<dbReference type="RefSeq" id="WP_102065011.1">
    <property type="nucleotide sequence ID" value="NZ_PKQE01000001.1"/>
</dbReference>
<reference evidence="1 2" key="1">
    <citation type="submission" date="2017-12" db="EMBL/GenBank/DDBJ databases">
        <title>Draft genome sequence of Ralstonia pickettii 52.</title>
        <authorList>
            <person name="Zheng B."/>
        </authorList>
    </citation>
    <scope>NUCLEOTIDE SEQUENCE [LARGE SCALE GENOMIC DNA]</scope>
    <source>
        <strain evidence="1 2">52</strain>
    </source>
</reference>
<name>A0A2N4TY34_RALPI</name>
<dbReference type="AlphaFoldDB" id="A0A2N4TY34"/>
<protein>
    <submittedName>
        <fullName evidence="1">Uncharacterized protein</fullName>
    </submittedName>
</protein>
<evidence type="ECO:0000313" key="2">
    <source>
        <dbReference type="Proteomes" id="UP000234456"/>
    </source>
</evidence>
<organism evidence="1 2">
    <name type="scientific">Ralstonia pickettii</name>
    <name type="common">Burkholderia pickettii</name>
    <dbReference type="NCBI Taxonomy" id="329"/>
    <lineage>
        <taxon>Bacteria</taxon>
        <taxon>Pseudomonadati</taxon>
        <taxon>Pseudomonadota</taxon>
        <taxon>Betaproteobacteria</taxon>
        <taxon>Burkholderiales</taxon>
        <taxon>Burkholderiaceae</taxon>
        <taxon>Ralstonia</taxon>
    </lineage>
</organism>